<organism evidence="1 2">
    <name type="scientific">Vararia minispora EC-137</name>
    <dbReference type="NCBI Taxonomy" id="1314806"/>
    <lineage>
        <taxon>Eukaryota</taxon>
        <taxon>Fungi</taxon>
        <taxon>Dikarya</taxon>
        <taxon>Basidiomycota</taxon>
        <taxon>Agaricomycotina</taxon>
        <taxon>Agaricomycetes</taxon>
        <taxon>Russulales</taxon>
        <taxon>Lachnocladiaceae</taxon>
        <taxon>Vararia</taxon>
    </lineage>
</organism>
<feature type="non-terminal residue" evidence="1">
    <location>
        <position position="1"/>
    </location>
</feature>
<reference evidence="1" key="1">
    <citation type="submission" date="2021-02" db="EMBL/GenBank/DDBJ databases">
        <authorList>
            <consortium name="DOE Joint Genome Institute"/>
            <person name="Ahrendt S."/>
            <person name="Looney B.P."/>
            <person name="Miyauchi S."/>
            <person name="Morin E."/>
            <person name="Drula E."/>
            <person name="Courty P.E."/>
            <person name="Chicoki N."/>
            <person name="Fauchery L."/>
            <person name="Kohler A."/>
            <person name="Kuo A."/>
            <person name="Labutti K."/>
            <person name="Pangilinan J."/>
            <person name="Lipzen A."/>
            <person name="Riley R."/>
            <person name="Andreopoulos W."/>
            <person name="He G."/>
            <person name="Johnson J."/>
            <person name="Barry K.W."/>
            <person name="Grigoriev I.V."/>
            <person name="Nagy L."/>
            <person name="Hibbett D."/>
            <person name="Henrissat B."/>
            <person name="Matheny P.B."/>
            <person name="Labbe J."/>
            <person name="Martin F."/>
        </authorList>
    </citation>
    <scope>NUCLEOTIDE SEQUENCE</scope>
    <source>
        <strain evidence="1">EC-137</strain>
    </source>
</reference>
<gene>
    <name evidence="1" type="ORF">K488DRAFT_58399</name>
</gene>
<proteinExistence type="predicted"/>
<accession>A0ACB8QA52</accession>
<keyword evidence="2" id="KW-1185">Reference proteome</keyword>
<name>A0ACB8QA52_9AGAM</name>
<protein>
    <submittedName>
        <fullName evidence="1">Cytochrome P450</fullName>
    </submittedName>
</protein>
<reference evidence="1" key="2">
    <citation type="journal article" date="2022" name="New Phytol.">
        <title>Evolutionary transition to the ectomycorrhizal habit in the genomes of a hyperdiverse lineage of mushroom-forming fungi.</title>
        <authorList>
            <person name="Looney B."/>
            <person name="Miyauchi S."/>
            <person name="Morin E."/>
            <person name="Drula E."/>
            <person name="Courty P.E."/>
            <person name="Kohler A."/>
            <person name="Kuo A."/>
            <person name="LaButti K."/>
            <person name="Pangilinan J."/>
            <person name="Lipzen A."/>
            <person name="Riley R."/>
            <person name="Andreopoulos W."/>
            <person name="He G."/>
            <person name="Johnson J."/>
            <person name="Nolan M."/>
            <person name="Tritt A."/>
            <person name="Barry K.W."/>
            <person name="Grigoriev I.V."/>
            <person name="Nagy L.G."/>
            <person name="Hibbett D."/>
            <person name="Henrissat B."/>
            <person name="Matheny P.B."/>
            <person name="Labbe J."/>
            <person name="Martin F.M."/>
        </authorList>
    </citation>
    <scope>NUCLEOTIDE SEQUENCE</scope>
    <source>
        <strain evidence="1">EC-137</strain>
    </source>
</reference>
<comment type="caution">
    <text evidence="1">The sequence shown here is derived from an EMBL/GenBank/DDBJ whole genome shotgun (WGS) entry which is preliminary data.</text>
</comment>
<evidence type="ECO:0000313" key="1">
    <source>
        <dbReference type="EMBL" id="KAI0028522.1"/>
    </source>
</evidence>
<evidence type="ECO:0000313" key="2">
    <source>
        <dbReference type="Proteomes" id="UP000814128"/>
    </source>
</evidence>
<dbReference type="Proteomes" id="UP000814128">
    <property type="component" value="Unassembled WGS sequence"/>
</dbReference>
<sequence length="144" mass="15809">LPYVSALAKEVLRCEQVTPLGVPHLSLRDDESVYDGYTIPAGTTMIPNQWAMSHDTEAYPSPLSFARERFLSTPAPRSPNTIAFGFGRRVCPGRRVAEDALWIHVATTLACFEVRRGAEDVVPPPRYLREGADAVIRDAVAGLT</sequence>
<dbReference type="EMBL" id="MU273746">
    <property type="protein sequence ID" value="KAI0028522.1"/>
    <property type="molecule type" value="Genomic_DNA"/>
</dbReference>